<evidence type="ECO:0000256" key="1">
    <source>
        <dbReference type="SAM" id="Phobius"/>
    </source>
</evidence>
<gene>
    <name evidence="2" type="ORF">DOS83_00255</name>
</gene>
<dbReference type="OrthoDB" id="9981299at2"/>
<keyword evidence="1" id="KW-1133">Transmembrane helix</keyword>
<sequence length="64" mass="6772">MKILEILGTLFGIGIVVFPLAAISLLVYELNKAADSRSFVAPVICILLFIICGIGLVVIGNVLN</sequence>
<dbReference type="AlphaFoldDB" id="A0A3E0IT58"/>
<dbReference type="Proteomes" id="UP000256562">
    <property type="component" value="Unassembled WGS sequence"/>
</dbReference>
<reference evidence="2 3" key="1">
    <citation type="journal article" date="2018" name="Vet. Microbiol.">
        <title>Characterisation of Staphylococcus felis isolated from cats using whole genome sequencing.</title>
        <authorList>
            <person name="Worthing K."/>
            <person name="Pang S."/>
            <person name="Trott D.J."/>
            <person name="Abraham S."/>
            <person name="Coombs G.W."/>
            <person name="Jordan D."/>
            <person name="McIntyre L."/>
            <person name="Davies M.R."/>
            <person name="Norris J."/>
        </authorList>
    </citation>
    <scope>NUCLEOTIDE SEQUENCE [LARGE SCALE GENOMIC DNA]</scope>
    <source>
        <strain evidence="2 3">F9</strain>
    </source>
</reference>
<name>A0A3E0IT58_9STAP</name>
<keyword evidence="1" id="KW-0812">Transmembrane</keyword>
<dbReference type="EMBL" id="QKXQ01000013">
    <property type="protein sequence ID" value="REI01480.1"/>
    <property type="molecule type" value="Genomic_DNA"/>
</dbReference>
<proteinExistence type="predicted"/>
<evidence type="ECO:0000313" key="3">
    <source>
        <dbReference type="Proteomes" id="UP000256562"/>
    </source>
</evidence>
<accession>A0A3E0IT58</accession>
<comment type="caution">
    <text evidence="2">The sequence shown here is derived from an EMBL/GenBank/DDBJ whole genome shotgun (WGS) entry which is preliminary data.</text>
</comment>
<protein>
    <submittedName>
        <fullName evidence="2">Uncharacterized protein</fullName>
    </submittedName>
</protein>
<feature type="transmembrane region" description="Helical" evidence="1">
    <location>
        <begin position="6"/>
        <end position="27"/>
    </location>
</feature>
<feature type="transmembrane region" description="Helical" evidence="1">
    <location>
        <begin position="39"/>
        <end position="63"/>
    </location>
</feature>
<keyword evidence="1" id="KW-0472">Membrane</keyword>
<organism evidence="2 3">
    <name type="scientific">Staphylococcus felis</name>
    <dbReference type="NCBI Taxonomy" id="46127"/>
    <lineage>
        <taxon>Bacteria</taxon>
        <taxon>Bacillati</taxon>
        <taxon>Bacillota</taxon>
        <taxon>Bacilli</taxon>
        <taxon>Bacillales</taxon>
        <taxon>Staphylococcaceae</taxon>
        <taxon>Staphylococcus</taxon>
    </lineage>
</organism>
<dbReference type="RefSeq" id="WP_116093407.1">
    <property type="nucleotide sequence ID" value="NZ_QKXQ01000013.1"/>
</dbReference>
<evidence type="ECO:0000313" key="2">
    <source>
        <dbReference type="EMBL" id="REI01480.1"/>
    </source>
</evidence>